<dbReference type="EMBL" id="CZBV01000001">
    <property type="protein sequence ID" value="CUQ80358.1"/>
    <property type="molecule type" value="Genomic_DNA"/>
</dbReference>
<sequence>MGEYAVEKREITPKNFFAGDFPTVPETGTANAAIKEYAPVMIDAANDNKIIPVAKGSEASAIGIAAAAAGNGEPVTYYMTGEFFADALALEAGADLAKIKEALRKVSIFLR</sequence>
<dbReference type="Gene3D" id="2.40.300.10">
    <property type="entry name" value="Head decoration protein D"/>
    <property type="match status" value="1"/>
</dbReference>
<accession>A0A174Z7W3</accession>
<dbReference type="SUPFAM" id="SSF51274">
    <property type="entry name" value="Head decoration protein D (gpD, major capsid protein D)"/>
    <property type="match status" value="1"/>
</dbReference>
<gene>
    <name evidence="1" type="ORF">ERS852492_00470</name>
</gene>
<evidence type="ECO:0000313" key="1">
    <source>
        <dbReference type="EMBL" id="CUQ80358.1"/>
    </source>
</evidence>
<protein>
    <recommendedName>
        <fullName evidence="3">Head decoration protein</fullName>
    </recommendedName>
</protein>
<organism evidence="1 2">
    <name type="scientific">Lachnospira eligens</name>
    <dbReference type="NCBI Taxonomy" id="39485"/>
    <lineage>
        <taxon>Bacteria</taxon>
        <taxon>Bacillati</taxon>
        <taxon>Bacillota</taxon>
        <taxon>Clostridia</taxon>
        <taxon>Lachnospirales</taxon>
        <taxon>Lachnospiraceae</taxon>
        <taxon>Lachnospira</taxon>
    </lineage>
</organism>
<dbReference type="Proteomes" id="UP000095780">
    <property type="component" value="Unassembled WGS sequence"/>
</dbReference>
<evidence type="ECO:0008006" key="3">
    <source>
        <dbReference type="Google" id="ProtNLM"/>
    </source>
</evidence>
<dbReference type="InterPro" id="IPR036630">
    <property type="entry name" value="Head_decoration_D_sf"/>
</dbReference>
<dbReference type="AlphaFoldDB" id="A0A174Z7W3"/>
<evidence type="ECO:0000313" key="2">
    <source>
        <dbReference type="Proteomes" id="UP000095780"/>
    </source>
</evidence>
<reference evidence="1 2" key="1">
    <citation type="submission" date="2015-09" db="EMBL/GenBank/DDBJ databases">
        <authorList>
            <consortium name="Pathogen Informatics"/>
        </authorList>
    </citation>
    <scope>NUCLEOTIDE SEQUENCE [LARGE SCALE GENOMIC DNA]</scope>
    <source>
        <strain evidence="1 2">2789STDY5834878</strain>
    </source>
</reference>
<name>A0A174Z7W3_9FIRM</name>
<proteinExistence type="predicted"/>
<dbReference type="RefSeq" id="WP_055285899.1">
    <property type="nucleotide sequence ID" value="NZ_CABIXW010000001.1"/>
</dbReference>